<sequence>MAQETVVDFSVIKQKIIKTDEILRMFMETSNKLKKVQQAYKDIKLKHDQVALSLNRFQLENEQLSFNLENVKLNREKLQQENKELKEQIALLEDKYNQQAVQSQLEIKKTSR</sequence>
<protein>
    <submittedName>
        <fullName evidence="2">Uncharacterized protein</fullName>
    </submittedName>
</protein>
<organism evidence="2 3">
    <name type="scientific">Aromia moschata</name>
    <dbReference type="NCBI Taxonomy" id="1265417"/>
    <lineage>
        <taxon>Eukaryota</taxon>
        <taxon>Metazoa</taxon>
        <taxon>Ecdysozoa</taxon>
        <taxon>Arthropoda</taxon>
        <taxon>Hexapoda</taxon>
        <taxon>Insecta</taxon>
        <taxon>Pterygota</taxon>
        <taxon>Neoptera</taxon>
        <taxon>Endopterygota</taxon>
        <taxon>Coleoptera</taxon>
        <taxon>Polyphaga</taxon>
        <taxon>Cucujiformia</taxon>
        <taxon>Chrysomeloidea</taxon>
        <taxon>Cerambycidae</taxon>
        <taxon>Cerambycinae</taxon>
        <taxon>Callichromatini</taxon>
        <taxon>Aromia</taxon>
    </lineage>
</organism>
<accession>A0AAV8YG94</accession>
<evidence type="ECO:0000313" key="3">
    <source>
        <dbReference type="Proteomes" id="UP001162162"/>
    </source>
</evidence>
<name>A0AAV8YG94_9CUCU</name>
<comment type="caution">
    <text evidence="2">The sequence shown here is derived from an EMBL/GenBank/DDBJ whole genome shotgun (WGS) entry which is preliminary data.</text>
</comment>
<dbReference type="EMBL" id="JAPWTK010000106">
    <property type="protein sequence ID" value="KAJ8949958.1"/>
    <property type="molecule type" value="Genomic_DNA"/>
</dbReference>
<evidence type="ECO:0000256" key="1">
    <source>
        <dbReference type="SAM" id="Coils"/>
    </source>
</evidence>
<dbReference type="AlphaFoldDB" id="A0AAV8YG94"/>
<keyword evidence="3" id="KW-1185">Reference proteome</keyword>
<reference evidence="2" key="1">
    <citation type="journal article" date="2023" name="Insect Mol. Biol.">
        <title>Genome sequencing provides insights into the evolution of gene families encoding plant cell wall-degrading enzymes in longhorned beetles.</title>
        <authorList>
            <person name="Shin N.R."/>
            <person name="Okamura Y."/>
            <person name="Kirsch R."/>
            <person name="Pauchet Y."/>
        </authorList>
    </citation>
    <scope>NUCLEOTIDE SEQUENCE</scope>
    <source>
        <strain evidence="2">AMC_N1</strain>
    </source>
</reference>
<proteinExistence type="predicted"/>
<keyword evidence="1" id="KW-0175">Coiled coil</keyword>
<dbReference type="Proteomes" id="UP001162162">
    <property type="component" value="Unassembled WGS sequence"/>
</dbReference>
<gene>
    <name evidence="2" type="ORF">NQ318_002365</name>
</gene>
<evidence type="ECO:0000313" key="2">
    <source>
        <dbReference type="EMBL" id="KAJ8949958.1"/>
    </source>
</evidence>
<feature type="coiled-coil region" evidence="1">
    <location>
        <begin position="54"/>
        <end position="102"/>
    </location>
</feature>